<dbReference type="InterPro" id="IPR015943">
    <property type="entry name" value="WD40/YVTN_repeat-like_dom_sf"/>
</dbReference>
<organism evidence="3 4">
    <name type="scientific">Cinnamomum micranthum f. kanehirae</name>
    <dbReference type="NCBI Taxonomy" id="337451"/>
    <lineage>
        <taxon>Eukaryota</taxon>
        <taxon>Viridiplantae</taxon>
        <taxon>Streptophyta</taxon>
        <taxon>Embryophyta</taxon>
        <taxon>Tracheophyta</taxon>
        <taxon>Spermatophyta</taxon>
        <taxon>Magnoliopsida</taxon>
        <taxon>Magnoliidae</taxon>
        <taxon>Laurales</taxon>
        <taxon>Lauraceae</taxon>
        <taxon>Cinnamomum</taxon>
    </lineage>
</organism>
<dbReference type="Gene3D" id="2.130.10.10">
    <property type="entry name" value="YVTN repeat-like/Quinoprotein amine dehydrogenase"/>
    <property type="match status" value="3"/>
</dbReference>
<keyword evidence="1" id="KW-0853">WD repeat</keyword>
<evidence type="ECO:0000313" key="3">
    <source>
        <dbReference type="EMBL" id="RWR82878.1"/>
    </source>
</evidence>
<accession>A0A443NWG5</accession>
<dbReference type="STRING" id="337451.A0A443NWG5"/>
<dbReference type="PANTHER" id="PTHR22844">
    <property type="entry name" value="F-BOX AND WD40 DOMAIN PROTEIN"/>
    <property type="match status" value="1"/>
</dbReference>
<protein>
    <submittedName>
        <fullName evidence="3">Putative E3 ubiquitin ligase complex SCF subunit sconB</fullName>
    </submittedName>
</protein>
<dbReference type="SUPFAM" id="SSF50978">
    <property type="entry name" value="WD40 repeat-like"/>
    <property type="match status" value="1"/>
</dbReference>
<dbReference type="InterPro" id="IPR036322">
    <property type="entry name" value="WD40_repeat_dom_sf"/>
</dbReference>
<feature type="repeat" description="WD" evidence="1">
    <location>
        <begin position="357"/>
        <end position="386"/>
    </location>
</feature>
<reference evidence="3 4" key="1">
    <citation type="journal article" date="2019" name="Nat. Plants">
        <title>Stout camphor tree genome fills gaps in understanding of flowering plant genome evolution.</title>
        <authorList>
            <person name="Chaw S.M."/>
            <person name="Liu Y.C."/>
            <person name="Wu Y.W."/>
            <person name="Wang H.Y."/>
            <person name="Lin C.I."/>
            <person name="Wu C.S."/>
            <person name="Ke H.M."/>
            <person name="Chang L.Y."/>
            <person name="Hsu C.Y."/>
            <person name="Yang H.T."/>
            <person name="Sudianto E."/>
            <person name="Hsu M.H."/>
            <person name="Wu K.P."/>
            <person name="Wang L.N."/>
            <person name="Leebens-Mack J.H."/>
            <person name="Tsai I.J."/>
        </authorList>
    </citation>
    <scope>NUCLEOTIDE SEQUENCE [LARGE SCALE GENOMIC DNA]</scope>
    <source>
        <strain evidence="4">cv. Chaw 1501</strain>
        <tissue evidence="3">Young leaves</tissue>
    </source>
</reference>
<comment type="caution">
    <text evidence="3">The sequence shown here is derived from an EMBL/GenBank/DDBJ whole genome shotgun (WGS) entry which is preliminary data.</text>
</comment>
<sequence length="457" mass="49320">MASSSHSMIHRGGEEEDDDVEVNVDVGAGADEPQPQPQPKPKPKPKPRLKPTTSSKVPTHPFKSLSTREPSFSDLTFSPARFSTSSPPCSPTPLHHKPLSFNNHTSHRCISSTLNKDRQILSIALSGPLVYTGSQASTIRIWKLPDFSEVAQLKANKAAGAVRSLAVSDDRLFAGYADCKIRVWRRSWDGLGPHVRLATIPSIADYLRNYITGKDHKNMMKQHLGAISSLAINAADDLLYSASVDTTVKVWRISKLKCIETIRAHTEPINAIVVGGDGVFYTASDDATVRVWRRHSYGGGGDRPHSLAVTLSTDSSPVKALALTADGMVLYGGCTDGYVHCWLKGWLSGHMHYGGPLQGHRHAVLCLACVSNYLVSGSADLTCRVWVRDGEGLQTCIAVLEGHMGPVRCVAAFVPDGLDGCMVCTASLDGTLKIWRVTSSGNVSLGPTQGGRPTFQF</sequence>
<evidence type="ECO:0000256" key="1">
    <source>
        <dbReference type="PROSITE-ProRule" id="PRU00221"/>
    </source>
</evidence>
<proteinExistence type="predicted"/>
<name>A0A443NWG5_9MAGN</name>
<dbReference type="SMART" id="SM00320">
    <property type="entry name" value="WD40"/>
    <property type="match status" value="7"/>
</dbReference>
<gene>
    <name evidence="3" type="ORF">CKAN_01161400</name>
</gene>
<dbReference type="OrthoDB" id="674604at2759"/>
<feature type="repeat" description="WD" evidence="1">
    <location>
        <begin position="262"/>
        <end position="292"/>
    </location>
</feature>
<dbReference type="InterPro" id="IPR045182">
    <property type="entry name" value="JINGUBANG-like"/>
</dbReference>
<dbReference type="PANTHER" id="PTHR22844:SF342">
    <property type="entry name" value="AND WD40 DOMAIN PROTEIN, PUTATIVE-RELATED"/>
    <property type="match status" value="1"/>
</dbReference>
<evidence type="ECO:0000313" key="4">
    <source>
        <dbReference type="Proteomes" id="UP000283530"/>
    </source>
</evidence>
<dbReference type="CDD" id="cd00200">
    <property type="entry name" value="WD40"/>
    <property type="match status" value="1"/>
</dbReference>
<keyword evidence="4" id="KW-1185">Reference proteome</keyword>
<feature type="compositionally biased region" description="Low complexity" evidence="2">
    <location>
        <begin position="23"/>
        <end position="33"/>
    </location>
</feature>
<dbReference type="PROSITE" id="PS50294">
    <property type="entry name" value="WD_REPEATS_REGION"/>
    <property type="match status" value="1"/>
</dbReference>
<dbReference type="Pfam" id="PF00400">
    <property type="entry name" value="WD40"/>
    <property type="match status" value="6"/>
</dbReference>
<dbReference type="GO" id="GO:0016874">
    <property type="term" value="F:ligase activity"/>
    <property type="evidence" value="ECO:0007669"/>
    <property type="project" value="UniProtKB-KW"/>
</dbReference>
<dbReference type="AlphaFoldDB" id="A0A443NWG5"/>
<keyword evidence="3" id="KW-0436">Ligase</keyword>
<dbReference type="EMBL" id="QPKB01000004">
    <property type="protein sequence ID" value="RWR82878.1"/>
    <property type="molecule type" value="Genomic_DNA"/>
</dbReference>
<dbReference type="PROSITE" id="PS50082">
    <property type="entry name" value="WD_REPEATS_2"/>
    <property type="match status" value="3"/>
</dbReference>
<feature type="repeat" description="WD" evidence="1">
    <location>
        <begin position="220"/>
        <end position="261"/>
    </location>
</feature>
<feature type="region of interest" description="Disordered" evidence="2">
    <location>
        <begin position="1"/>
        <end position="71"/>
    </location>
</feature>
<evidence type="ECO:0000256" key="2">
    <source>
        <dbReference type="SAM" id="MobiDB-lite"/>
    </source>
</evidence>
<dbReference type="InterPro" id="IPR001680">
    <property type="entry name" value="WD40_rpt"/>
</dbReference>
<dbReference type="Proteomes" id="UP000283530">
    <property type="component" value="Unassembled WGS sequence"/>
</dbReference>